<dbReference type="AlphaFoldDB" id="A0A2V4BVU7"/>
<keyword evidence="3" id="KW-1185">Reference proteome</keyword>
<feature type="transmembrane region" description="Helical" evidence="1">
    <location>
        <begin position="59"/>
        <end position="77"/>
    </location>
</feature>
<name>A0A2V4BVU7_9FLAO</name>
<dbReference type="OrthoDB" id="1275150at2"/>
<protein>
    <submittedName>
        <fullName evidence="2">Uncharacterized protein</fullName>
    </submittedName>
</protein>
<sequence length="88" mass="10395">MKKIVNILLFGCLIFIFNGLIDNFLSEKYETQLEGLGTKEDIFKANEKRININESKNRSLIFISFILILIVVFNLKYHQIIKIFKRNN</sequence>
<reference evidence="2 3" key="1">
    <citation type="submission" date="2018-05" db="EMBL/GenBank/DDBJ databases">
        <title>Flavobacterium sp. strain IMCC34759, incomplete genome.</title>
        <authorList>
            <person name="Joung Y."/>
            <person name="Cho J."/>
        </authorList>
    </citation>
    <scope>NUCLEOTIDE SEQUENCE [LARGE SCALE GENOMIC DNA]</scope>
    <source>
        <strain evidence="2 3">IMCC34759</strain>
    </source>
</reference>
<organism evidence="2 3">
    <name type="scientific">Flavobacterium cheongpyeongense</name>
    <dbReference type="NCBI Taxonomy" id="2212651"/>
    <lineage>
        <taxon>Bacteria</taxon>
        <taxon>Pseudomonadati</taxon>
        <taxon>Bacteroidota</taxon>
        <taxon>Flavobacteriia</taxon>
        <taxon>Flavobacteriales</taxon>
        <taxon>Flavobacteriaceae</taxon>
        <taxon>Flavobacterium</taxon>
    </lineage>
</organism>
<evidence type="ECO:0000313" key="2">
    <source>
        <dbReference type="EMBL" id="PXY42777.1"/>
    </source>
</evidence>
<dbReference type="EMBL" id="QJHK01000001">
    <property type="protein sequence ID" value="PXY42777.1"/>
    <property type="molecule type" value="Genomic_DNA"/>
</dbReference>
<accession>A0A2V4BVU7</accession>
<keyword evidence="1" id="KW-0812">Transmembrane</keyword>
<evidence type="ECO:0000256" key="1">
    <source>
        <dbReference type="SAM" id="Phobius"/>
    </source>
</evidence>
<keyword evidence="1" id="KW-1133">Transmembrane helix</keyword>
<dbReference type="RefSeq" id="WP_110304953.1">
    <property type="nucleotide sequence ID" value="NZ_QJHK01000001.1"/>
</dbReference>
<feature type="transmembrane region" description="Helical" evidence="1">
    <location>
        <begin position="7"/>
        <end position="25"/>
    </location>
</feature>
<evidence type="ECO:0000313" key="3">
    <source>
        <dbReference type="Proteomes" id="UP000247903"/>
    </source>
</evidence>
<dbReference type="Proteomes" id="UP000247903">
    <property type="component" value="Unassembled WGS sequence"/>
</dbReference>
<gene>
    <name evidence="2" type="ORF">DMB65_01785</name>
</gene>
<keyword evidence="1" id="KW-0472">Membrane</keyword>
<comment type="caution">
    <text evidence="2">The sequence shown here is derived from an EMBL/GenBank/DDBJ whole genome shotgun (WGS) entry which is preliminary data.</text>
</comment>
<proteinExistence type="predicted"/>